<evidence type="ECO:0000259" key="7">
    <source>
        <dbReference type="SMART" id="SM00887"/>
    </source>
</evidence>
<dbReference type="Proteomes" id="UP000292136">
    <property type="component" value="Unassembled WGS sequence"/>
</dbReference>
<gene>
    <name evidence="8" type="ORF">EV678_1994</name>
</gene>
<evidence type="ECO:0000256" key="3">
    <source>
        <dbReference type="ARBA" id="ARBA00022723"/>
    </source>
</evidence>
<evidence type="ECO:0000313" key="9">
    <source>
        <dbReference type="Proteomes" id="UP000292136"/>
    </source>
</evidence>
<dbReference type="Pfam" id="PF09459">
    <property type="entry name" value="EB_dh"/>
    <property type="match status" value="1"/>
</dbReference>
<keyword evidence="1" id="KW-0813">Transport</keyword>
<evidence type="ECO:0000256" key="2">
    <source>
        <dbReference type="ARBA" id="ARBA00022617"/>
    </source>
</evidence>
<name>A0ABY0IMM1_9RHOO</name>
<keyword evidence="6" id="KW-0732">Signal</keyword>
<keyword evidence="4" id="KW-0249">Electron transport</keyword>
<dbReference type="Gene3D" id="2.60.40.1190">
    <property type="match status" value="1"/>
</dbReference>
<evidence type="ECO:0000256" key="5">
    <source>
        <dbReference type="ARBA" id="ARBA00023004"/>
    </source>
</evidence>
<feature type="chain" id="PRO_5046720598" evidence="6">
    <location>
        <begin position="25"/>
        <end position="289"/>
    </location>
</feature>
<protein>
    <submittedName>
        <fullName evidence="8">Ethylbenzene dehydrogenase</fullName>
    </submittedName>
</protein>
<feature type="domain" description="Cytochrome c-552/DMSO reductase-like haem-binding" evidence="7">
    <location>
        <begin position="25"/>
        <end position="271"/>
    </location>
</feature>
<dbReference type="InterPro" id="IPR019020">
    <property type="entry name" value="Cyt-c552/DMSO_Rdtase_haem-bd"/>
</dbReference>
<dbReference type="RefSeq" id="WP_014236280.1">
    <property type="nucleotide sequence ID" value="NZ_SHKM01000002.1"/>
</dbReference>
<dbReference type="SMART" id="SM00887">
    <property type="entry name" value="EB_dh"/>
    <property type="match status" value="1"/>
</dbReference>
<feature type="signal peptide" evidence="6">
    <location>
        <begin position="1"/>
        <end position="24"/>
    </location>
</feature>
<dbReference type="EMBL" id="SHKM01000002">
    <property type="protein sequence ID" value="RZT76122.1"/>
    <property type="molecule type" value="Genomic_DNA"/>
</dbReference>
<keyword evidence="3" id="KW-0479">Metal-binding</keyword>
<comment type="caution">
    <text evidence="8">The sequence shown here is derived from an EMBL/GenBank/DDBJ whole genome shotgun (WGS) entry which is preliminary data.</text>
</comment>
<keyword evidence="5" id="KW-0408">Iron</keyword>
<evidence type="ECO:0000313" key="8">
    <source>
        <dbReference type="EMBL" id="RZT76122.1"/>
    </source>
</evidence>
<keyword evidence="2" id="KW-0349">Heme</keyword>
<evidence type="ECO:0000256" key="6">
    <source>
        <dbReference type="SAM" id="SignalP"/>
    </source>
</evidence>
<sequence>MFKQTAIASAVGLMLALGSQAAFAAPDWSKVPAKKITVFYPGTSGIEWITKGTDHSGAKGIRKGEACTGCHEEEIADIGKKVVSGEKLEPNPPKGKAGSIPVNVQAAYDKDNVYFRFSWKQPASGGEKLDKDNEVKLTVLLAGDKVPLADQVGCWQSCHTDARTMPGADDKKTKYVKDGNVAGGVYYDLIQWKSGKGAKPVDGYIADKRVMEGGKALVDAKGEKKGDTWTVTFTRKLTGGEGDVALAEGKTVPFGFAIHDDHAGGRFHHVSFGYSLGVGAKADVTAAKQ</sequence>
<reference evidence="8 9" key="1">
    <citation type="submission" date="2019-02" db="EMBL/GenBank/DDBJ databases">
        <title>Genomic Encyclopedia of Type Strains, Phase IV (KMG-IV): sequencing the most valuable type-strain genomes for metagenomic binning, comparative biology and taxonomic classification.</title>
        <authorList>
            <person name="Goeker M."/>
        </authorList>
    </citation>
    <scope>NUCLEOTIDE SEQUENCE [LARGE SCALE GENOMIC DNA]</scope>
    <source>
        <strain evidence="8 9">DSM 21223</strain>
    </source>
</reference>
<evidence type="ECO:0000256" key="4">
    <source>
        <dbReference type="ARBA" id="ARBA00022982"/>
    </source>
</evidence>
<organism evidence="8 9">
    <name type="scientific">Azospira oryzae</name>
    <dbReference type="NCBI Taxonomy" id="146939"/>
    <lineage>
        <taxon>Bacteria</taxon>
        <taxon>Pseudomonadati</taxon>
        <taxon>Pseudomonadota</taxon>
        <taxon>Betaproteobacteria</taxon>
        <taxon>Rhodocyclales</taxon>
        <taxon>Rhodocyclaceae</taxon>
        <taxon>Azospira</taxon>
    </lineage>
</organism>
<proteinExistence type="predicted"/>
<accession>A0ABY0IMM1</accession>
<keyword evidence="9" id="KW-1185">Reference proteome</keyword>
<evidence type="ECO:0000256" key="1">
    <source>
        <dbReference type="ARBA" id="ARBA00022448"/>
    </source>
</evidence>